<evidence type="ECO:0000256" key="1">
    <source>
        <dbReference type="SAM" id="MobiDB-lite"/>
    </source>
</evidence>
<sequence length="108" mass="11727">MTDRSDRPDREATPADLPGPGDTIDPDAHPAHLEEWRSDAVPPSDVDEEAIIDEDSPATIQTDRGDTIVVPDEDRPVDLADDGLADDALVDDGFTDEESIEDGFVEEQ</sequence>
<name>A0A3S4A4X0_9MICO</name>
<dbReference type="RefSeq" id="WP_128494224.1">
    <property type="nucleotide sequence ID" value="NZ_RZNB01000002.1"/>
</dbReference>
<evidence type="ECO:0000313" key="2">
    <source>
        <dbReference type="EMBL" id="RWZ51508.1"/>
    </source>
</evidence>
<dbReference type="EMBL" id="RZNB01000002">
    <property type="protein sequence ID" value="RWZ51508.1"/>
    <property type="molecule type" value="Genomic_DNA"/>
</dbReference>
<protein>
    <submittedName>
        <fullName evidence="2">Uncharacterized protein</fullName>
    </submittedName>
</protein>
<gene>
    <name evidence="2" type="ORF">ELQ90_05175</name>
</gene>
<reference evidence="2 3" key="1">
    <citation type="submission" date="2018-12" db="EMBL/GenBank/DDBJ databases">
        <authorList>
            <person name="Li F."/>
        </authorList>
    </citation>
    <scope>NUCLEOTIDE SEQUENCE [LARGE SCALE GENOMIC DNA]</scope>
    <source>
        <strain evidence="2 3">11W25H-1</strain>
    </source>
</reference>
<keyword evidence="3" id="KW-1185">Reference proteome</keyword>
<dbReference type="AlphaFoldDB" id="A0A3S4A4X0"/>
<proteinExistence type="predicted"/>
<accession>A0A3S4A4X0</accession>
<feature type="region of interest" description="Disordered" evidence="1">
    <location>
        <begin position="51"/>
        <end position="76"/>
    </location>
</feature>
<organism evidence="2 3">
    <name type="scientific">Labedella phragmitis</name>
    <dbReference type="NCBI Taxonomy" id="2498849"/>
    <lineage>
        <taxon>Bacteria</taxon>
        <taxon>Bacillati</taxon>
        <taxon>Actinomycetota</taxon>
        <taxon>Actinomycetes</taxon>
        <taxon>Micrococcales</taxon>
        <taxon>Microbacteriaceae</taxon>
        <taxon>Labedella</taxon>
    </lineage>
</organism>
<feature type="region of interest" description="Disordered" evidence="1">
    <location>
        <begin position="1"/>
        <end position="30"/>
    </location>
</feature>
<feature type="compositionally biased region" description="Basic and acidic residues" evidence="1">
    <location>
        <begin position="1"/>
        <end position="13"/>
    </location>
</feature>
<dbReference type="Proteomes" id="UP000288547">
    <property type="component" value="Unassembled WGS sequence"/>
</dbReference>
<dbReference type="OrthoDB" id="9912671at2"/>
<comment type="caution">
    <text evidence="2">The sequence shown here is derived from an EMBL/GenBank/DDBJ whole genome shotgun (WGS) entry which is preliminary data.</text>
</comment>
<evidence type="ECO:0000313" key="3">
    <source>
        <dbReference type="Proteomes" id="UP000288547"/>
    </source>
</evidence>